<feature type="region of interest" description="Disordered" evidence="4">
    <location>
        <begin position="276"/>
        <end position="296"/>
    </location>
</feature>
<protein>
    <submittedName>
        <fullName evidence="6">N-terminal domain of NEFA-interacting nuclear protein NIP30-domain-containing protein</fullName>
    </submittedName>
</protein>
<feature type="region of interest" description="Disordered" evidence="4">
    <location>
        <begin position="28"/>
        <end position="80"/>
    </location>
</feature>
<dbReference type="Pfam" id="PF10187">
    <property type="entry name" value="FAM192A_Fyv6_N"/>
    <property type="match status" value="1"/>
</dbReference>
<dbReference type="InterPro" id="IPR039845">
    <property type="entry name" value="FAM192A"/>
</dbReference>
<keyword evidence="2" id="KW-0539">Nucleus</keyword>
<evidence type="ECO:0000313" key="6">
    <source>
        <dbReference type="EMBL" id="KAK3688308.1"/>
    </source>
</evidence>
<evidence type="ECO:0000256" key="4">
    <source>
        <dbReference type="SAM" id="MobiDB-lite"/>
    </source>
</evidence>
<feature type="compositionally biased region" description="Pro residues" evidence="4">
    <location>
        <begin position="53"/>
        <end position="70"/>
    </location>
</feature>
<evidence type="ECO:0000259" key="5">
    <source>
        <dbReference type="Pfam" id="PF10187"/>
    </source>
</evidence>
<sequence length="296" mass="31252">MSSRFVSAGAFDVAKPGEAIPIAALAAGAAAEPASSKPAIPSPPTTTHIYAPTPQPPPPPPSPAPAPTPTPAAESKKHQEWLQVSAQLEADRLARDEARKAATAALAGGEKSLFEVLQANKNAKQAAFDEANRLKNQFRALDDDEIDFLDSVRESKRADEERVRRETEEGLRAFRALQRKGGGRVGGDRDGGSEEEEEEGGGLVVGEEEWALVSGRKRRRGEGRRVVGGVGVGVKKRKEGGVEERRRDELLTMAPVAHPAPAAPKIEAKAALPPAAKAKGGLGGLVDYVSSDDDDD</sequence>
<name>A0AAE1CC64_9PEZI</name>
<dbReference type="EMBL" id="JAULSO010000002">
    <property type="protein sequence ID" value="KAK3688308.1"/>
    <property type="molecule type" value="Genomic_DNA"/>
</dbReference>
<dbReference type="Proteomes" id="UP001270362">
    <property type="component" value="Unassembled WGS sequence"/>
</dbReference>
<evidence type="ECO:0000256" key="2">
    <source>
        <dbReference type="ARBA" id="ARBA00023242"/>
    </source>
</evidence>
<organism evidence="6 7">
    <name type="scientific">Podospora appendiculata</name>
    <dbReference type="NCBI Taxonomy" id="314037"/>
    <lineage>
        <taxon>Eukaryota</taxon>
        <taxon>Fungi</taxon>
        <taxon>Dikarya</taxon>
        <taxon>Ascomycota</taxon>
        <taxon>Pezizomycotina</taxon>
        <taxon>Sordariomycetes</taxon>
        <taxon>Sordariomycetidae</taxon>
        <taxon>Sordariales</taxon>
        <taxon>Podosporaceae</taxon>
        <taxon>Podospora</taxon>
    </lineage>
</organism>
<feature type="region of interest" description="Disordered" evidence="4">
    <location>
        <begin position="176"/>
        <end position="205"/>
    </location>
</feature>
<feature type="compositionally biased region" description="Low complexity" evidence="4">
    <location>
        <begin position="28"/>
        <end position="39"/>
    </location>
</feature>
<dbReference type="GO" id="GO:0005634">
    <property type="term" value="C:nucleus"/>
    <property type="evidence" value="ECO:0007669"/>
    <property type="project" value="UniProtKB-SubCell"/>
</dbReference>
<keyword evidence="3" id="KW-0175">Coiled coil</keyword>
<comment type="caution">
    <text evidence="6">The sequence shown here is derived from an EMBL/GenBank/DDBJ whole genome shotgun (WGS) entry which is preliminary data.</text>
</comment>
<comment type="subcellular location">
    <subcellularLocation>
        <location evidence="1">Nucleus</location>
    </subcellularLocation>
</comment>
<feature type="domain" description="FAM192A/Fyv6 N-terminal" evidence="5">
    <location>
        <begin position="73"/>
        <end position="175"/>
    </location>
</feature>
<dbReference type="PANTHER" id="PTHR13495:SF0">
    <property type="entry name" value="PSME3-INTERACTING PROTEIN"/>
    <property type="match status" value="1"/>
</dbReference>
<evidence type="ECO:0000313" key="7">
    <source>
        <dbReference type="Proteomes" id="UP001270362"/>
    </source>
</evidence>
<dbReference type="InterPro" id="IPR019331">
    <property type="entry name" value="FAM192A/Fyv6_N"/>
</dbReference>
<evidence type="ECO:0000256" key="1">
    <source>
        <dbReference type="ARBA" id="ARBA00004123"/>
    </source>
</evidence>
<proteinExistence type="predicted"/>
<feature type="compositionally biased region" description="Low complexity" evidence="4">
    <location>
        <begin position="276"/>
        <end position="289"/>
    </location>
</feature>
<accession>A0AAE1CC64</accession>
<feature type="compositionally biased region" description="Acidic residues" evidence="4">
    <location>
        <begin position="193"/>
        <end position="205"/>
    </location>
</feature>
<dbReference type="PANTHER" id="PTHR13495">
    <property type="entry name" value="NEFA-INTERACTING NUCLEAR PROTEIN NIP30"/>
    <property type="match status" value="1"/>
</dbReference>
<reference evidence="6" key="1">
    <citation type="journal article" date="2023" name="Mol. Phylogenet. Evol.">
        <title>Genome-scale phylogeny and comparative genomics of the fungal order Sordariales.</title>
        <authorList>
            <person name="Hensen N."/>
            <person name="Bonometti L."/>
            <person name="Westerberg I."/>
            <person name="Brannstrom I.O."/>
            <person name="Guillou S."/>
            <person name="Cros-Aarteil S."/>
            <person name="Calhoun S."/>
            <person name="Haridas S."/>
            <person name="Kuo A."/>
            <person name="Mondo S."/>
            <person name="Pangilinan J."/>
            <person name="Riley R."/>
            <person name="LaButti K."/>
            <person name="Andreopoulos B."/>
            <person name="Lipzen A."/>
            <person name="Chen C."/>
            <person name="Yan M."/>
            <person name="Daum C."/>
            <person name="Ng V."/>
            <person name="Clum A."/>
            <person name="Steindorff A."/>
            <person name="Ohm R.A."/>
            <person name="Martin F."/>
            <person name="Silar P."/>
            <person name="Natvig D.O."/>
            <person name="Lalanne C."/>
            <person name="Gautier V."/>
            <person name="Ament-Velasquez S.L."/>
            <person name="Kruys A."/>
            <person name="Hutchinson M.I."/>
            <person name="Powell A.J."/>
            <person name="Barry K."/>
            <person name="Miller A.N."/>
            <person name="Grigoriev I.V."/>
            <person name="Debuchy R."/>
            <person name="Gladieux P."/>
            <person name="Hiltunen Thoren M."/>
            <person name="Johannesson H."/>
        </authorList>
    </citation>
    <scope>NUCLEOTIDE SEQUENCE</scope>
    <source>
        <strain evidence="6">CBS 314.62</strain>
    </source>
</reference>
<gene>
    <name evidence="6" type="ORF">B0T22DRAFT_511681</name>
</gene>
<evidence type="ECO:0000256" key="3">
    <source>
        <dbReference type="SAM" id="Coils"/>
    </source>
</evidence>
<dbReference type="AlphaFoldDB" id="A0AAE1CC64"/>
<keyword evidence="7" id="KW-1185">Reference proteome</keyword>
<reference evidence="6" key="2">
    <citation type="submission" date="2023-06" db="EMBL/GenBank/DDBJ databases">
        <authorList>
            <consortium name="Lawrence Berkeley National Laboratory"/>
            <person name="Haridas S."/>
            <person name="Hensen N."/>
            <person name="Bonometti L."/>
            <person name="Westerberg I."/>
            <person name="Brannstrom I.O."/>
            <person name="Guillou S."/>
            <person name="Cros-Aarteil S."/>
            <person name="Calhoun S."/>
            <person name="Kuo A."/>
            <person name="Mondo S."/>
            <person name="Pangilinan J."/>
            <person name="Riley R."/>
            <person name="Labutti K."/>
            <person name="Andreopoulos B."/>
            <person name="Lipzen A."/>
            <person name="Chen C."/>
            <person name="Yanf M."/>
            <person name="Daum C."/>
            <person name="Ng V."/>
            <person name="Clum A."/>
            <person name="Steindorff A."/>
            <person name="Ohm R."/>
            <person name="Martin F."/>
            <person name="Silar P."/>
            <person name="Natvig D."/>
            <person name="Lalanne C."/>
            <person name="Gautier V."/>
            <person name="Ament-Velasquez S.L."/>
            <person name="Kruys A."/>
            <person name="Hutchinson M.I."/>
            <person name="Powell A.J."/>
            <person name="Barry K."/>
            <person name="Miller A.N."/>
            <person name="Grigoriev I.V."/>
            <person name="Debuchy R."/>
            <person name="Gladieux P."/>
            <person name="Thoren M.H."/>
            <person name="Johannesson H."/>
        </authorList>
    </citation>
    <scope>NUCLEOTIDE SEQUENCE</scope>
    <source>
        <strain evidence="6">CBS 314.62</strain>
    </source>
</reference>
<feature type="coiled-coil region" evidence="3">
    <location>
        <begin position="117"/>
        <end position="169"/>
    </location>
</feature>